<sequence length="242" mass="25564">MGPIVVLIGASFGTGNGLSFPPKGLTFEWFGQVIGNAVYRRELVLSLVLAAVAATVSLIIGFLASVALGRSKRAWASAMTSYFLSPLIVPQVVIGAALMQYYALVGIGGTQLGLLLGHVVIAIPYVIRSIVGSIGEVDPALLEASRDLGGSRWRTVIDVMLPIVKRSAIGAWLFAFVMSWINVELSVFIAPGDLATVPVEIFNHLQYSADPVVAALSSLSAIVALLLVLAIDKLSDLESMSR</sequence>
<dbReference type="InterPro" id="IPR035906">
    <property type="entry name" value="MetI-like_sf"/>
</dbReference>
<keyword evidence="4" id="KW-0997">Cell inner membrane</keyword>
<evidence type="ECO:0000256" key="7">
    <source>
        <dbReference type="ARBA" id="ARBA00023136"/>
    </source>
</evidence>
<evidence type="ECO:0000256" key="1">
    <source>
        <dbReference type="ARBA" id="ARBA00004429"/>
    </source>
</evidence>
<feature type="transmembrane region" description="Helical" evidence="8">
    <location>
        <begin position="81"/>
        <end position="103"/>
    </location>
</feature>
<evidence type="ECO:0000256" key="4">
    <source>
        <dbReference type="ARBA" id="ARBA00022519"/>
    </source>
</evidence>
<evidence type="ECO:0000256" key="2">
    <source>
        <dbReference type="ARBA" id="ARBA00022448"/>
    </source>
</evidence>
<dbReference type="RefSeq" id="WP_265419190.1">
    <property type="nucleotide sequence ID" value="NZ_CP093443.1"/>
</dbReference>
<dbReference type="PROSITE" id="PS50928">
    <property type="entry name" value="ABC_TM1"/>
    <property type="match status" value="1"/>
</dbReference>
<dbReference type="PANTHER" id="PTHR43357:SF4">
    <property type="entry name" value="INNER MEMBRANE ABC TRANSPORTER PERMEASE PROTEIN YDCV"/>
    <property type="match status" value="1"/>
</dbReference>
<gene>
    <name evidence="10" type="ORF">L1F31_02850</name>
</gene>
<feature type="transmembrane region" description="Helical" evidence="8">
    <location>
        <begin position="109"/>
        <end position="127"/>
    </location>
</feature>
<dbReference type="Gene3D" id="1.10.3720.10">
    <property type="entry name" value="MetI-like"/>
    <property type="match status" value="1"/>
</dbReference>
<evidence type="ECO:0000256" key="6">
    <source>
        <dbReference type="ARBA" id="ARBA00022989"/>
    </source>
</evidence>
<feature type="transmembrane region" description="Helical" evidence="8">
    <location>
        <begin position="43"/>
        <end position="69"/>
    </location>
</feature>
<keyword evidence="2 8" id="KW-0813">Transport</keyword>
<evidence type="ECO:0000256" key="5">
    <source>
        <dbReference type="ARBA" id="ARBA00022692"/>
    </source>
</evidence>
<protein>
    <submittedName>
        <fullName evidence="10">ABC transporter permease subunit</fullName>
    </submittedName>
</protein>
<dbReference type="CDD" id="cd06261">
    <property type="entry name" value="TM_PBP2"/>
    <property type="match status" value="1"/>
</dbReference>
<accession>A0ABY5SU80</accession>
<evidence type="ECO:0000259" key="9">
    <source>
        <dbReference type="PROSITE" id="PS50928"/>
    </source>
</evidence>
<dbReference type="EMBL" id="CP093443">
    <property type="protein sequence ID" value="UVI36624.1"/>
    <property type="molecule type" value="Genomic_DNA"/>
</dbReference>
<feature type="transmembrane region" description="Helical" evidence="8">
    <location>
        <begin position="169"/>
        <end position="192"/>
    </location>
</feature>
<keyword evidence="5 8" id="KW-0812">Transmembrane</keyword>
<evidence type="ECO:0000313" key="11">
    <source>
        <dbReference type="Proteomes" id="UP001064879"/>
    </source>
</evidence>
<dbReference type="SUPFAM" id="SSF161098">
    <property type="entry name" value="MetI-like"/>
    <property type="match status" value="1"/>
</dbReference>
<dbReference type="InterPro" id="IPR000515">
    <property type="entry name" value="MetI-like"/>
</dbReference>
<organism evidence="10 11">
    <name type="scientific">Brevibacterium spongiae</name>
    <dbReference type="NCBI Taxonomy" id="2909672"/>
    <lineage>
        <taxon>Bacteria</taxon>
        <taxon>Bacillati</taxon>
        <taxon>Actinomycetota</taxon>
        <taxon>Actinomycetes</taxon>
        <taxon>Micrococcales</taxon>
        <taxon>Brevibacteriaceae</taxon>
        <taxon>Brevibacterium</taxon>
    </lineage>
</organism>
<keyword evidence="6 8" id="KW-1133">Transmembrane helix</keyword>
<reference evidence="10" key="1">
    <citation type="submission" date="2022-03" db="EMBL/GenBank/DDBJ databases">
        <title>Brevibacterium spongiae sp. nov., isolated from marine sponge.</title>
        <authorList>
            <person name="Li Z."/>
            <person name="Zhang M."/>
        </authorList>
    </citation>
    <scope>NUCLEOTIDE SEQUENCE</scope>
    <source>
        <strain evidence="10">WHS-Z9</strain>
    </source>
</reference>
<evidence type="ECO:0000313" key="10">
    <source>
        <dbReference type="EMBL" id="UVI36624.1"/>
    </source>
</evidence>
<keyword evidence="7 8" id="KW-0472">Membrane</keyword>
<evidence type="ECO:0000256" key="3">
    <source>
        <dbReference type="ARBA" id="ARBA00022475"/>
    </source>
</evidence>
<feature type="domain" description="ABC transmembrane type-1" evidence="9">
    <location>
        <begin position="43"/>
        <end position="235"/>
    </location>
</feature>
<proteinExistence type="inferred from homology"/>
<comment type="subcellular location">
    <subcellularLocation>
        <location evidence="1">Cell inner membrane</location>
        <topology evidence="1">Multi-pass membrane protein</topology>
    </subcellularLocation>
    <subcellularLocation>
        <location evidence="8">Cell membrane</location>
        <topology evidence="8">Multi-pass membrane protein</topology>
    </subcellularLocation>
</comment>
<keyword evidence="11" id="KW-1185">Reference proteome</keyword>
<keyword evidence="3" id="KW-1003">Cell membrane</keyword>
<dbReference type="Pfam" id="PF00528">
    <property type="entry name" value="BPD_transp_1"/>
    <property type="match status" value="1"/>
</dbReference>
<feature type="transmembrane region" description="Helical" evidence="8">
    <location>
        <begin position="212"/>
        <end position="231"/>
    </location>
</feature>
<dbReference type="PANTHER" id="PTHR43357">
    <property type="entry name" value="INNER MEMBRANE ABC TRANSPORTER PERMEASE PROTEIN YDCV"/>
    <property type="match status" value="1"/>
</dbReference>
<name>A0ABY5SU80_9MICO</name>
<comment type="similarity">
    <text evidence="8">Belongs to the binding-protein-dependent transport system permease family.</text>
</comment>
<dbReference type="Proteomes" id="UP001064879">
    <property type="component" value="Chromosome"/>
</dbReference>
<evidence type="ECO:0000256" key="8">
    <source>
        <dbReference type="RuleBase" id="RU363032"/>
    </source>
</evidence>